<name>A0A1V0B8P9_9GAMM</name>
<feature type="domain" description="Peptidase M16 N-terminal" evidence="9">
    <location>
        <begin position="28"/>
        <end position="143"/>
    </location>
</feature>
<dbReference type="PROSITE" id="PS00143">
    <property type="entry name" value="INSULINASE"/>
    <property type="match status" value="1"/>
</dbReference>
<dbReference type="Pfam" id="PF22456">
    <property type="entry name" value="PqqF-like_C_4"/>
    <property type="match status" value="1"/>
</dbReference>
<evidence type="ECO:0000259" key="9">
    <source>
        <dbReference type="Pfam" id="PF00675"/>
    </source>
</evidence>
<dbReference type="GO" id="GO:0004222">
    <property type="term" value="F:metalloendopeptidase activity"/>
    <property type="evidence" value="ECO:0007669"/>
    <property type="project" value="InterPro"/>
</dbReference>
<protein>
    <submittedName>
        <fullName evidence="12">Uncharacterized protein</fullName>
    </submittedName>
</protein>
<evidence type="ECO:0000259" key="10">
    <source>
        <dbReference type="Pfam" id="PF05193"/>
    </source>
</evidence>
<evidence type="ECO:0000256" key="7">
    <source>
        <dbReference type="ARBA" id="ARBA00023049"/>
    </source>
</evidence>
<dbReference type="InterPro" id="IPR007863">
    <property type="entry name" value="Peptidase_M16_C"/>
</dbReference>
<dbReference type="STRING" id="1931241.BVH74_16775"/>
<sequence length="851" mass="94849">MQALALPVTPADGRDYQLYRHANGLHCLLIADPAASRATAVALVDVGSHDEPDAYPGLAHLLEHLLFMGSAGYPQAGSFPERVSRWDGRFNASTAPERTRLHFSVSPEGLDECLAHLLDMLAQPLFSPALVASERQVIDAEFRTRLADPDIHRQAVLGLCFDPRHPGGRFSAGNAESLAAEPQRLANELHDFHRRYYRAGAMTLVVHAPASLEHLSRLVEQLGRSLSAGEREPRQRPQLMLRSPAQLIDWSGPGGSSSWTLLWSLANLPAESAAANWLLAWLNSAAPAAALGWLRRQGVVLNWQARIEPGVSGPALLVIELEPLSPALDVATLLSAWQQWLAALAATGPEGWPCEQRQDWADQAFSRGPQGEPLIWCAQLAERLLRQGAEQLLKSEDWQRPEPQLWQVLLTALQDAPHVLRCNAGQITPEQCRWTATSYACQPLRRTPPPITGIALAPDDWPAWGRRSRAEQGAAQTTMPPGVRRLGNEPVGTWQRTRLAWCWPAEQADFNSLSGLVRLWQLQCEVLAEQASLRAVQLDWQALEGRIELTLSGPREVLPELLGELLASLNPPSETELTVLWRLQQHDHRQRVQALPAYRLLQRLQDGPDQLLNAPVLTLADWRRLCAQAQLLWLHPQDWSGESDGVIAGHLSERFPAVAAPFSWDWSLPFMQSGPVPCAHPDRALVVWLPAPTAGSLMHIGWRLLEHWLAPAFFDQLRTRQQLGYWVVARYHPLSGWPGILLLVQSPNQPLTLIDEAAIACLEQQHQYLRELPFEQVRQAAARLAASIQTRRQTADGAFDAAWQAALYPLQSSLDEQLLTLRTLSERDWQHLLHSFFIKARRIRLVSAQPG</sequence>
<evidence type="ECO:0000313" key="12">
    <source>
        <dbReference type="EMBL" id="AQZ96305.1"/>
    </source>
</evidence>
<evidence type="ECO:0000256" key="8">
    <source>
        <dbReference type="RuleBase" id="RU004447"/>
    </source>
</evidence>
<dbReference type="GO" id="GO:0006508">
    <property type="term" value="P:proteolysis"/>
    <property type="evidence" value="ECO:0007669"/>
    <property type="project" value="UniProtKB-KW"/>
</dbReference>
<reference evidence="12 13" key="1">
    <citation type="submission" date="2017-03" db="EMBL/GenBank/DDBJ databases">
        <title>Complete genome sequence of the novel DNRA strain Pseudomonas sp. S-6-2 isolated from Chinese polluted river sediment. Journal of Biotechnology.</title>
        <authorList>
            <person name="Li J."/>
            <person name="Xiang F."/>
            <person name="Wang L."/>
            <person name="Xi L."/>
            <person name="Liu J."/>
        </authorList>
    </citation>
    <scope>NUCLEOTIDE SEQUENCE [LARGE SCALE GENOMIC DNA]</scope>
    <source>
        <strain evidence="12 13">S-6-2</strain>
    </source>
</reference>
<evidence type="ECO:0000256" key="1">
    <source>
        <dbReference type="ARBA" id="ARBA00001947"/>
    </source>
</evidence>
<gene>
    <name evidence="12" type="ORF">BVH74_16775</name>
</gene>
<evidence type="ECO:0000259" key="11">
    <source>
        <dbReference type="Pfam" id="PF22456"/>
    </source>
</evidence>
<evidence type="ECO:0000313" key="13">
    <source>
        <dbReference type="Proteomes" id="UP000243488"/>
    </source>
</evidence>
<dbReference type="InterPro" id="IPR011249">
    <property type="entry name" value="Metalloenz_LuxS/M16"/>
</dbReference>
<dbReference type="GO" id="GO:0046872">
    <property type="term" value="F:metal ion binding"/>
    <property type="evidence" value="ECO:0007669"/>
    <property type="project" value="UniProtKB-KW"/>
</dbReference>
<keyword evidence="13" id="KW-1185">Reference proteome</keyword>
<dbReference type="EMBL" id="CP020100">
    <property type="protein sequence ID" value="AQZ96305.1"/>
    <property type="molecule type" value="Genomic_DNA"/>
</dbReference>
<comment type="cofactor">
    <cofactor evidence="1">
        <name>Zn(2+)</name>
        <dbReference type="ChEBI" id="CHEBI:29105"/>
    </cofactor>
</comment>
<feature type="domain" description="Coenzyme PQQ synthesis protein F-like C-terminal lobe" evidence="11">
    <location>
        <begin position="704"/>
        <end position="803"/>
    </location>
</feature>
<evidence type="ECO:0000256" key="2">
    <source>
        <dbReference type="ARBA" id="ARBA00007261"/>
    </source>
</evidence>
<keyword evidence="4" id="KW-0479">Metal-binding</keyword>
<accession>A0A1V0B8P9</accession>
<evidence type="ECO:0000256" key="6">
    <source>
        <dbReference type="ARBA" id="ARBA00022833"/>
    </source>
</evidence>
<dbReference type="RefSeq" id="WP_080051213.1">
    <property type="nucleotide sequence ID" value="NZ_CP020100.1"/>
</dbReference>
<evidence type="ECO:0000256" key="3">
    <source>
        <dbReference type="ARBA" id="ARBA00022670"/>
    </source>
</evidence>
<dbReference type="Proteomes" id="UP000243488">
    <property type="component" value="Chromosome"/>
</dbReference>
<evidence type="ECO:0000256" key="4">
    <source>
        <dbReference type="ARBA" id="ARBA00022723"/>
    </source>
</evidence>
<dbReference type="InterPro" id="IPR001431">
    <property type="entry name" value="Pept_M16_Zn_BS"/>
</dbReference>
<dbReference type="PANTHER" id="PTHR43690:SF18">
    <property type="entry name" value="INSULIN-DEGRADING ENZYME-RELATED"/>
    <property type="match status" value="1"/>
</dbReference>
<organism evidence="12 13">
    <name type="scientific">Halopseudomonas phragmitis</name>
    <dbReference type="NCBI Taxonomy" id="1931241"/>
    <lineage>
        <taxon>Bacteria</taxon>
        <taxon>Pseudomonadati</taxon>
        <taxon>Pseudomonadota</taxon>
        <taxon>Gammaproteobacteria</taxon>
        <taxon>Pseudomonadales</taxon>
        <taxon>Pseudomonadaceae</taxon>
        <taxon>Halopseudomonas</taxon>
    </lineage>
</organism>
<dbReference type="Pfam" id="PF00675">
    <property type="entry name" value="Peptidase_M16"/>
    <property type="match status" value="1"/>
</dbReference>
<dbReference type="KEGG" id="ppha:BVH74_16775"/>
<keyword evidence="3" id="KW-0645">Protease</keyword>
<keyword evidence="5" id="KW-0378">Hydrolase</keyword>
<evidence type="ECO:0000256" key="5">
    <source>
        <dbReference type="ARBA" id="ARBA00022801"/>
    </source>
</evidence>
<dbReference type="PANTHER" id="PTHR43690">
    <property type="entry name" value="NARDILYSIN"/>
    <property type="match status" value="1"/>
</dbReference>
<dbReference type="SUPFAM" id="SSF63411">
    <property type="entry name" value="LuxS/MPP-like metallohydrolase"/>
    <property type="match status" value="2"/>
</dbReference>
<proteinExistence type="inferred from homology"/>
<dbReference type="Pfam" id="PF05193">
    <property type="entry name" value="Peptidase_M16_C"/>
    <property type="match status" value="1"/>
</dbReference>
<keyword evidence="6" id="KW-0862">Zinc</keyword>
<dbReference type="GO" id="GO:0005737">
    <property type="term" value="C:cytoplasm"/>
    <property type="evidence" value="ECO:0007669"/>
    <property type="project" value="UniProtKB-ARBA"/>
</dbReference>
<dbReference type="AlphaFoldDB" id="A0A1V0B8P9"/>
<keyword evidence="7" id="KW-0482">Metalloprotease</keyword>
<feature type="domain" description="Peptidase M16 C-terminal" evidence="10">
    <location>
        <begin position="186"/>
        <end position="348"/>
    </location>
</feature>
<dbReference type="InterPro" id="IPR054734">
    <property type="entry name" value="PqqF-like_C_4"/>
</dbReference>
<dbReference type="InterPro" id="IPR050626">
    <property type="entry name" value="Peptidase_M16"/>
</dbReference>
<comment type="similarity">
    <text evidence="2 8">Belongs to the peptidase M16 family.</text>
</comment>
<dbReference type="Gene3D" id="3.30.830.10">
    <property type="entry name" value="Metalloenzyme, LuxS/M16 peptidase-like"/>
    <property type="match status" value="2"/>
</dbReference>
<dbReference type="InterPro" id="IPR011765">
    <property type="entry name" value="Pept_M16_N"/>
</dbReference>